<dbReference type="CDD" id="cd20292">
    <property type="entry name" value="cupin_QdtA-like"/>
    <property type="match status" value="1"/>
</dbReference>
<dbReference type="Proteomes" id="UP000442694">
    <property type="component" value="Unassembled WGS sequence"/>
</dbReference>
<dbReference type="RefSeq" id="WP_152213837.1">
    <property type="nucleotide sequence ID" value="NZ_WFLN01000010.1"/>
</dbReference>
<dbReference type="InterPro" id="IPR011051">
    <property type="entry name" value="RmlC_Cupin_sf"/>
</dbReference>
<dbReference type="AlphaFoldDB" id="A0A833N4H3"/>
<name>A0A833N4H3_9BACT</name>
<dbReference type="InterPro" id="IPR008894">
    <property type="entry name" value="QdtA_cupin_dom"/>
</dbReference>
<organism evidence="2 3">
    <name type="scientific">Fluviispira multicolorata</name>
    <dbReference type="NCBI Taxonomy" id="2654512"/>
    <lineage>
        <taxon>Bacteria</taxon>
        <taxon>Pseudomonadati</taxon>
        <taxon>Bdellovibrionota</taxon>
        <taxon>Oligoflexia</taxon>
        <taxon>Silvanigrellales</taxon>
        <taxon>Silvanigrellaceae</taxon>
        <taxon>Fluviispira</taxon>
    </lineage>
</organism>
<protein>
    <submittedName>
        <fullName evidence="2">WxcM-like domain-containing protein</fullName>
    </submittedName>
</protein>
<dbReference type="InterPro" id="IPR014710">
    <property type="entry name" value="RmlC-like_jellyroll"/>
</dbReference>
<comment type="caution">
    <text evidence="2">The sequence shown here is derived from an EMBL/GenBank/DDBJ whole genome shotgun (WGS) entry which is preliminary data.</text>
</comment>
<accession>A0A833N4H3</accession>
<reference evidence="2 3" key="1">
    <citation type="submission" date="2019-10" db="EMBL/GenBank/DDBJ databases">
        <title>New genus of Silvanigrellaceae.</title>
        <authorList>
            <person name="Pitt A."/>
            <person name="Hahn M.W."/>
        </authorList>
    </citation>
    <scope>NUCLEOTIDE SEQUENCE [LARGE SCALE GENOMIC DNA]</scope>
    <source>
        <strain evidence="2 3">33A1-SZDP</strain>
    </source>
</reference>
<evidence type="ECO:0000259" key="1">
    <source>
        <dbReference type="Pfam" id="PF05523"/>
    </source>
</evidence>
<evidence type="ECO:0000313" key="2">
    <source>
        <dbReference type="EMBL" id="KAB8028015.1"/>
    </source>
</evidence>
<feature type="domain" description="Sugar 3,4-ketoisomerase QdtA cupin" evidence="1">
    <location>
        <begin position="11"/>
        <end position="135"/>
    </location>
</feature>
<proteinExistence type="predicted"/>
<dbReference type="Gene3D" id="2.60.120.10">
    <property type="entry name" value="Jelly Rolls"/>
    <property type="match status" value="1"/>
</dbReference>
<gene>
    <name evidence="2" type="ORF">GCL57_13255</name>
</gene>
<dbReference type="Pfam" id="PF05523">
    <property type="entry name" value="FdtA"/>
    <property type="match status" value="1"/>
</dbReference>
<dbReference type="EMBL" id="WFLN01000010">
    <property type="protein sequence ID" value="KAB8028015.1"/>
    <property type="molecule type" value="Genomic_DNA"/>
</dbReference>
<keyword evidence="3" id="KW-1185">Reference proteome</keyword>
<evidence type="ECO:0000313" key="3">
    <source>
        <dbReference type="Proteomes" id="UP000442694"/>
    </source>
</evidence>
<sequence>MQKELMGINTLQLITFPLYDVKSSFLVVFEGGINIPFQVQRLFIVKSQEKSKRGYHAHKECSQLLIALNGECLITCDDGNERKEFLLNKPSEGLLIPPTIWAEQDYSFDAILLVLTDKFYNENDYMRDYNDFLTFRGVI</sequence>
<dbReference type="SUPFAM" id="SSF51182">
    <property type="entry name" value="RmlC-like cupins"/>
    <property type="match status" value="1"/>
</dbReference>